<dbReference type="EMBL" id="CAJOBG010001702">
    <property type="protein sequence ID" value="CAF3951579.1"/>
    <property type="molecule type" value="Genomic_DNA"/>
</dbReference>
<dbReference type="Proteomes" id="UP000663866">
    <property type="component" value="Unassembled WGS sequence"/>
</dbReference>
<evidence type="ECO:0000313" key="3">
    <source>
        <dbReference type="Proteomes" id="UP000663866"/>
    </source>
</evidence>
<keyword evidence="3" id="KW-1185">Reference proteome</keyword>
<reference evidence="2" key="1">
    <citation type="submission" date="2021-02" db="EMBL/GenBank/DDBJ databases">
        <authorList>
            <person name="Nowell W R."/>
        </authorList>
    </citation>
    <scope>NUCLEOTIDE SEQUENCE</scope>
</reference>
<dbReference type="AlphaFoldDB" id="A0A819KWZ4"/>
<dbReference type="Pfam" id="PF08487">
    <property type="entry name" value="VIT"/>
    <property type="match status" value="1"/>
</dbReference>
<evidence type="ECO:0000259" key="1">
    <source>
        <dbReference type="PROSITE" id="PS51468"/>
    </source>
</evidence>
<proteinExistence type="predicted"/>
<protein>
    <recommendedName>
        <fullName evidence="1">VIT domain-containing protein</fullName>
    </recommendedName>
</protein>
<feature type="domain" description="VIT" evidence="1">
    <location>
        <begin position="21"/>
        <end position="149"/>
    </location>
</feature>
<dbReference type="PROSITE" id="PS51468">
    <property type="entry name" value="VIT"/>
    <property type="match status" value="1"/>
</dbReference>
<accession>A0A819KWZ4</accession>
<name>A0A819KWZ4_9BILA</name>
<sequence>MALRSNYDNSRMSFPISFGRQTKFGDAASTPLKMIKLKVEQHLNASFPLIYQVATTMTFKSDHNRVLEGALKFTLPERATICDFVLDVDGVIIDVVVVEKEKARVTFEKEVGKGVDPGLVEMVKGNIFRTRVYPMSPGGIRIIRVIYQDQAQMKNDCFLFHIPIYFNTTLENLDISLICTHTSNDCQPKFLPNVKFQQPFLNSNGKYCSELHQVNVKPMQDEQSIAYMLKNLTPGQPIHSVEIDPEDHSQAYFALCYMPPLSQSNNSVPNSQNKCRLMILNTWESNGININLTVVVFRNELEEPRSFTLQEQDYCDCLSTIGNDVPATLNNLTTKPIWIFNANSIYEPTNFPLINYLTNLSGGGYISREKIIAQNNTADIVQCIDRPQTRYFNTNPINDTDVHDIYPSHSITLTPNTERFILVGKMSSSTSANIVVNFIILDQIYRKELKINKADSKSENYALLRRLYAKQMLTELTAFLEINKNLATTTNSNPGSSSPTITLQNWDPQTPYMDKIKSSTSLQTDYQIYLNERQSYSKSPSFYFDIASYFFLQTRS</sequence>
<gene>
    <name evidence="2" type="ORF">OVN521_LOCUS12272</name>
</gene>
<organism evidence="2 3">
    <name type="scientific">Rotaria magnacalcarata</name>
    <dbReference type="NCBI Taxonomy" id="392030"/>
    <lineage>
        <taxon>Eukaryota</taxon>
        <taxon>Metazoa</taxon>
        <taxon>Spiralia</taxon>
        <taxon>Gnathifera</taxon>
        <taxon>Rotifera</taxon>
        <taxon>Eurotatoria</taxon>
        <taxon>Bdelloidea</taxon>
        <taxon>Philodinida</taxon>
        <taxon>Philodinidae</taxon>
        <taxon>Rotaria</taxon>
    </lineage>
</organism>
<dbReference type="InterPro" id="IPR013694">
    <property type="entry name" value="VIT"/>
</dbReference>
<comment type="caution">
    <text evidence="2">The sequence shown here is derived from an EMBL/GenBank/DDBJ whole genome shotgun (WGS) entry which is preliminary data.</text>
</comment>
<evidence type="ECO:0000313" key="2">
    <source>
        <dbReference type="EMBL" id="CAF3951579.1"/>
    </source>
</evidence>